<organism evidence="1 2">
    <name type="scientific">Gigaspora margarita</name>
    <dbReference type="NCBI Taxonomy" id="4874"/>
    <lineage>
        <taxon>Eukaryota</taxon>
        <taxon>Fungi</taxon>
        <taxon>Fungi incertae sedis</taxon>
        <taxon>Mucoromycota</taxon>
        <taxon>Glomeromycotina</taxon>
        <taxon>Glomeromycetes</taxon>
        <taxon>Diversisporales</taxon>
        <taxon>Gigasporaceae</taxon>
        <taxon>Gigaspora</taxon>
    </lineage>
</organism>
<evidence type="ECO:0000313" key="1">
    <source>
        <dbReference type="EMBL" id="KAF0485497.1"/>
    </source>
</evidence>
<dbReference type="AlphaFoldDB" id="A0A8H4AEI6"/>
<protein>
    <submittedName>
        <fullName evidence="1">Uncharacterized protein</fullName>
    </submittedName>
</protein>
<reference evidence="1 2" key="1">
    <citation type="journal article" date="2019" name="Environ. Microbiol.">
        <title>At the nexus of three kingdoms: the genome of the mycorrhizal fungus Gigaspora margarita provides insights into plant, endobacterial and fungal interactions.</title>
        <authorList>
            <person name="Venice F."/>
            <person name="Ghignone S."/>
            <person name="Salvioli di Fossalunga A."/>
            <person name="Amselem J."/>
            <person name="Novero M."/>
            <person name="Xianan X."/>
            <person name="Sedzielewska Toro K."/>
            <person name="Morin E."/>
            <person name="Lipzen A."/>
            <person name="Grigoriev I.V."/>
            <person name="Henrissat B."/>
            <person name="Martin F.M."/>
            <person name="Bonfante P."/>
        </authorList>
    </citation>
    <scope>NUCLEOTIDE SEQUENCE [LARGE SCALE GENOMIC DNA]</scope>
    <source>
        <strain evidence="1 2">BEG34</strain>
    </source>
</reference>
<comment type="caution">
    <text evidence="1">The sequence shown here is derived from an EMBL/GenBank/DDBJ whole genome shotgun (WGS) entry which is preliminary data.</text>
</comment>
<accession>A0A8H4AEI6</accession>
<dbReference type="Proteomes" id="UP000439903">
    <property type="component" value="Unassembled WGS sequence"/>
</dbReference>
<sequence>MIKQKPSSPQIIVPKWQKLEITDNTKTTYVYLILAKKRELTQVKKEKKPIIETNASKVVCQNDRIAPEQVPKAKPTKKRN</sequence>
<dbReference type="EMBL" id="WTPW01000720">
    <property type="protein sequence ID" value="KAF0485497.1"/>
    <property type="molecule type" value="Genomic_DNA"/>
</dbReference>
<name>A0A8H4AEI6_GIGMA</name>
<keyword evidence="2" id="KW-1185">Reference proteome</keyword>
<evidence type="ECO:0000313" key="2">
    <source>
        <dbReference type="Proteomes" id="UP000439903"/>
    </source>
</evidence>
<gene>
    <name evidence="1" type="ORF">F8M41_022798</name>
</gene>
<proteinExistence type="predicted"/>